<name>A0A1T4TFE2_9HYPH</name>
<dbReference type="AlphaFoldDB" id="A0A1T4TFE2"/>
<keyword evidence="2" id="KW-1185">Reference proteome</keyword>
<protein>
    <submittedName>
        <fullName evidence="1">Uncharacterized protein</fullName>
    </submittedName>
</protein>
<reference evidence="1 2" key="1">
    <citation type="submission" date="2017-02" db="EMBL/GenBank/DDBJ databases">
        <authorList>
            <person name="Peterson S.W."/>
        </authorList>
    </citation>
    <scope>NUCLEOTIDE SEQUENCE [LARGE SCALE GENOMIC DNA]</scope>
    <source>
        <strain evidence="1 2">USBA 369</strain>
    </source>
</reference>
<dbReference type="EMBL" id="FUXL01000027">
    <property type="protein sequence ID" value="SKA38998.1"/>
    <property type="molecule type" value="Genomic_DNA"/>
</dbReference>
<proteinExistence type="predicted"/>
<accession>A0A1T4TFE2</accession>
<dbReference type="Proteomes" id="UP000190135">
    <property type="component" value="Unassembled WGS sequence"/>
</dbReference>
<sequence length="64" mass="7327">MPERQWSLVTLRAMVQQLRDMVTITRGLRLPQAETHLKTAIHEMEAAADLVSAAERERSPQDRS</sequence>
<gene>
    <name evidence="1" type="ORF">SAMN05428963_12713</name>
</gene>
<organism evidence="1 2">
    <name type="scientific">Consotaella salsifontis</name>
    <dbReference type="NCBI Taxonomy" id="1365950"/>
    <lineage>
        <taxon>Bacteria</taxon>
        <taxon>Pseudomonadati</taxon>
        <taxon>Pseudomonadota</taxon>
        <taxon>Alphaproteobacteria</taxon>
        <taxon>Hyphomicrobiales</taxon>
        <taxon>Aurantimonadaceae</taxon>
        <taxon>Consotaella</taxon>
    </lineage>
</organism>
<evidence type="ECO:0000313" key="1">
    <source>
        <dbReference type="EMBL" id="SKA38998.1"/>
    </source>
</evidence>
<dbReference type="RefSeq" id="WP_078710473.1">
    <property type="nucleotide sequence ID" value="NZ_FUXL01000027.1"/>
</dbReference>
<evidence type="ECO:0000313" key="2">
    <source>
        <dbReference type="Proteomes" id="UP000190135"/>
    </source>
</evidence>